<accession>A0A397SN05</accession>
<name>A0A397SN05_9GLOM</name>
<proteinExistence type="predicted"/>
<evidence type="ECO:0000313" key="2">
    <source>
        <dbReference type="Proteomes" id="UP000265703"/>
    </source>
</evidence>
<sequence length="171" mass="19470">MSFSSQKCPLIFTRLQIKMIQSPSASASLGNELQDSIYDIKDAIIDDEQTVNEFEEANTKKAGKVNSLNYSEKAKMLNVSFDEYVELPINIQDEKLQREPIVKSIIIDHGYLLAVSYRIFTNQEWAEIIKTNPYTIENPSLLQEISVSLHEASCENFIGKKVFMNGENNIK</sequence>
<protein>
    <submittedName>
        <fullName evidence="1">Uncharacterized protein</fullName>
    </submittedName>
</protein>
<evidence type="ECO:0000313" key="1">
    <source>
        <dbReference type="EMBL" id="RIA85337.1"/>
    </source>
</evidence>
<dbReference type="OrthoDB" id="2445463at2759"/>
<comment type="caution">
    <text evidence="1">The sequence shown here is derived from an EMBL/GenBank/DDBJ whole genome shotgun (WGS) entry which is preliminary data.</text>
</comment>
<dbReference type="EMBL" id="QKYT01000432">
    <property type="protein sequence ID" value="RIA85337.1"/>
    <property type="molecule type" value="Genomic_DNA"/>
</dbReference>
<dbReference type="AlphaFoldDB" id="A0A397SN05"/>
<keyword evidence="2" id="KW-1185">Reference proteome</keyword>
<dbReference type="Proteomes" id="UP000265703">
    <property type="component" value="Unassembled WGS sequence"/>
</dbReference>
<organism evidence="1 2">
    <name type="scientific">Glomus cerebriforme</name>
    <dbReference type="NCBI Taxonomy" id="658196"/>
    <lineage>
        <taxon>Eukaryota</taxon>
        <taxon>Fungi</taxon>
        <taxon>Fungi incertae sedis</taxon>
        <taxon>Mucoromycota</taxon>
        <taxon>Glomeromycotina</taxon>
        <taxon>Glomeromycetes</taxon>
        <taxon>Glomerales</taxon>
        <taxon>Glomeraceae</taxon>
        <taxon>Glomus</taxon>
    </lineage>
</organism>
<reference evidence="1 2" key="1">
    <citation type="submission" date="2018-06" db="EMBL/GenBank/DDBJ databases">
        <title>Comparative genomics reveals the genomic features of Rhizophagus irregularis, R. cerebriforme, R. diaphanum and Gigaspora rosea, and their symbiotic lifestyle signature.</title>
        <authorList>
            <person name="Morin E."/>
            <person name="San Clemente H."/>
            <person name="Chen E.C.H."/>
            <person name="De La Providencia I."/>
            <person name="Hainaut M."/>
            <person name="Kuo A."/>
            <person name="Kohler A."/>
            <person name="Murat C."/>
            <person name="Tang N."/>
            <person name="Roy S."/>
            <person name="Loubradou J."/>
            <person name="Henrissat B."/>
            <person name="Grigoriev I.V."/>
            <person name="Corradi N."/>
            <person name="Roux C."/>
            <person name="Martin F.M."/>
        </authorList>
    </citation>
    <scope>NUCLEOTIDE SEQUENCE [LARGE SCALE GENOMIC DNA]</scope>
    <source>
        <strain evidence="1 2">DAOM 227022</strain>
    </source>
</reference>
<gene>
    <name evidence="1" type="ORF">C1645_857815</name>
</gene>